<name>A0A1J5TGS2_9ZZZZ</name>
<evidence type="ECO:0000259" key="2">
    <source>
        <dbReference type="PROSITE" id="PS51762"/>
    </source>
</evidence>
<keyword evidence="3" id="KW-0378">Hydrolase</keyword>
<dbReference type="GO" id="GO:0042972">
    <property type="term" value="F:licheninase activity"/>
    <property type="evidence" value="ECO:0007669"/>
    <property type="project" value="UniProtKB-EC"/>
</dbReference>
<dbReference type="PANTHER" id="PTHR10963">
    <property type="entry name" value="GLYCOSYL HYDROLASE-RELATED"/>
    <property type="match status" value="1"/>
</dbReference>
<dbReference type="InterPro" id="IPR000757">
    <property type="entry name" value="Beta-glucanase-like"/>
</dbReference>
<sequence>MKYCIAIIIVFFTAQLYGNCKDFNSDPIKKKKPKYKLVWADEFNKDGKPDSLNWSYENGFVRNEEVQWYQPENAVCKNGLLVIEAKREQKQNPFFKQNSKNWRESRPLIQYTSSCLITAKKRTWLYGRFEMRARIDVSKGMWPAWWTLGVDKHWPANGEIDIMEYYRGILLANILCLGKENKQEWHSTKTQLSSFGDSSWSAKFHVWKMDWTETSIALYVDDRLLNKVAVDSLMNKDGSGFNPFKQPHYMLVNLAIGGQNGGNPEQTSFPRLFEIDYIRVYQKIK</sequence>
<keyword evidence="3" id="KW-0326">Glycosidase</keyword>
<dbReference type="SUPFAM" id="SSF49899">
    <property type="entry name" value="Concanavalin A-like lectins/glucanases"/>
    <property type="match status" value="1"/>
</dbReference>
<protein>
    <submittedName>
        <fullName evidence="3">Beta-glucanase</fullName>
        <ecNumber evidence="3">3.2.1.73</ecNumber>
    </submittedName>
</protein>
<dbReference type="GO" id="GO:0005975">
    <property type="term" value="P:carbohydrate metabolic process"/>
    <property type="evidence" value="ECO:0007669"/>
    <property type="project" value="InterPro"/>
</dbReference>
<dbReference type="Gene3D" id="2.60.120.200">
    <property type="match status" value="1"/>
</dbReference>
<dbReference type="EMBL" id="MLJW01000016">
    <property type="protein sequence ID" value="OIR12908.1"/>
    <property type="molecule type" value="Genomic_DNA"/>
</dbReference>
<comment type="similarity">
    <text evidence="1">Belongs to the glycosyl hydrolase 16 family.</text>
</comment>
<reference evidence="3" key="1">
    <citation type="submission" date="2016-10" db="EMBL/GenBank/DDBJ databases">
        <title>Sequence of Gallionella enrichment culture.</title>
        <authorList>
            <person name="Poehlein A."/>
            <person name="Muehling M."/>
            <person name="Daniel R."/>
        </authorList>
    </citation>
    <scope>NUCLEOTIDE SEQUENCE</scope>
</reference>
<dbReference type="Pfam" id="PF00722">
    <property type="entry name" value="Glyco_hydro_16"/>
    <property type="match status" value="1"/>
</dbReference>
<evidence type="ECO:0000256" key="1">
    <source>
        <dbReference type="ARBA" id="ARBA00006865"/>
    </source>
</evidence>
<accession>A0A1J5TGS2</accession>
<dbReference type="EC" id="3.2.1.73" evidence="3"/>
<comment type="caution">
    <text evidence="3">The sequence shown here is derived from an EMBL/GenBank/DDBJ whole genome shotgun (WGS) entry which is preliminary data.</text>
</comment>
<dbReference type="InterPro" id="IPR013320">
    <property type="entry name" value="ConA-like_dom_sf"/>
</dbReference>
<organism evidence="3">
    <name type="scientific">mine drainage metagenome</name>
    <dbReference type="NCBI Taxonomy" id="410659"/>
    <lineage>
        <taxon>unclassified sequences</taxon>
        <taxon>metagenomes</taxon>
        <taxon>ecological metagenomes</taxon>
    </lineage>
</organism>
<dbReference type="CDD" id="cd08023">
    <property type="entry name" value="GH16_laminarinase_like"/>
    <property type="match status" value="1"/>
</dbReference>
<evidence type="ECO:0000313" key="3">
    <source>
        <dbReference type="EMBL" id="OIR12908.1"/>
    </source>
</evidence>
<gene>
    <name evidence="3" type="primary">bglA_4</name>
    <name evidence="3" type="ORF">GALL_59760</name>
</gene>
<feature type="domain" description="GH16" evidence="2">
    <location>
        <begin position="21"/>
        <end position="285"/>
    </location>
</feature>
<proteinExistence type="inferred from homology"/>
<dbReference type="InterPro" id="IPR050546">
    <property type="entry name" value="Glycosyl_Hydrlase_16"/>
</dbReference>
<dbReference type="AlphaFoldDB" id="A0A1J5TGS2"/>
<dbReference type="PROSITE" id="PS51762">
    <property type="entry name" value="GH16_2"/>
    <property type="match status" value="1"/>
</dbReference>
<dbReference type="PANTHER" id="PTHR10963:SF55">
    <property type="entry name" value="GLYCOSIDE HYDROLASE FAMILY 16 PROTEIN"/>
    <property type="match status" value="1"/>
</dbReference>